<protein>
    <recommendedName>
        <fullName evidence="2">Sporulation membrane protein YtrI C-terminal domain-containing protein</fullName>
    </recommendedName>
</protein>
<dbReference type="EMBL" id="CP026520">
    <property type="protein sequence ID" value="QAV17726.1"/>
    <property type="molecule type" value="Genomic_DNA"/>
</dbReference>
<keyword evidence="1" id="KW-1133">Transmembrane helix</keyword>
<dbReference type="InterPro" id="IPR058620">
    <property type="entry name" value="YtrI_C"/>
</dbReference>
<dbReference type="KEGG" id="pchi:PC41400_08640"/>
<organism evidence="3 4">
    <name type="scientific">Paenibacillus chitinolyticus</name>
    <dbReference type="NCBI Taxonomy" id="79263"/>
    <lineage>
        <taxon>Bacteria</taxon>
        <taxon>Bacillati</taxon>
        <taxon>Bacillota</taxon>
        <taxon>Bacilli</taxon>
        <taxon>Bacillales</taxon>
        <taxon>Paenibacillaceae</taxon>
        <taxon>Paenibacillus</taxon>
    </lineage>
</organism>
<evidence type="ECO:0000313" key="4">
    <source>
        <dbReference type="Proteomes" id="UP000288943"/>
    </source>
</evidence>
<feature type="transmembrane region" description="Helical" evidence="1">
    <location>
        <begin position="12"/>
        <end position="34"/>
    </location>
</feature>
<gene>
    <name evidence="3" type="ORF">PC41400_08640</name>
</gene>
<keyword evidence="1" id="KW-0812">Transmembrane</keyword>
<accession>A0A410WTA4</accession>
<proteinExistence type="predicted"/>
<dbReference type="AlphaFoldDB" id="A0A410WTA4"/>
<dbReference type="Proteomes" id="UP000288943">
    <property type="component" value="Chromosome"/>
</dbReference>
<dbReference type="OrthoDB" id="2655161at2"/>
<keyword evidence="1" id="KW-0472">Membrane</keyword>
<feature type="domain" description="Sporulation membrane protein YtrI C-terminal" evidence="2">
    <location>
        <begin position="75"/>
        <end position="158"/>
    </location>
</feature>
<evidence type="ECO:0000259" key="2">
    <source>
        <dbReference type="Pfam" id="PF26347"/>
    </source>
</evidence>
<sequence>MKMPSFDRYPRFLAGIGLFLAGGIVGSAVFLSLYHHTYNVLVIENWNLKKENNGLQLDIETLNKFKNKQGLITRVTVHLYNDIQHPLESHVQKALEDRVKRDLKIVEGQKLGEIRDSPQLYERLIANKTYYGVIDKDYIVNVKAMALVQSELTVWITADEPKKQALPDKGTIVPDHDAFNGSY</sequence>
<reference evidence="3 4" key="1">
    <citation type="submission" date="2018-01" db="EMBL/GenBank/DDBJ databases">
        <title>The whole genome sequencing and assembly of Paenibacillus chitinolyticus KCCM 41400 strain.</title>
        <authorList>
            <person name="Kim J.-Y."/>
            <person name="Park M.-K."/>
            <person name="Lee Y.-J."/>
            <person name="Yi H."/>
            <person name="Bahn Y.-S."/>
            <person name="Kim J.F."/>
            <person name="Lee D.-W."/>
        </authorList>
    </citation>
    <scope>NUCLEOTIDE SEQUENCE [LARGE SCALE GENOMIC DNA]</scope>
    <source>
        <strain evidence="3 4">KCCM 41400</strain>
    </source>
</reference>
<name>A0A410WTA4_9BACL</name>
<evidence type="ECO:0000256" key="1">
    <source>
        <dbReference type="SAM" id="Phobius"/>
    </source>
</evidence>
<dbReference type="Pfam" id="PF26347">
    <property type="entry name" value="YtrI_sporulation"/>
    <property type="match status" value="1"/>
</dbReference>
<evidence type="ECO:0000313" key="3">
    <source>
        <dbReference type="EMBL" id="QAV17726.1"/>
    </source>
</evidence>